<name>R7U5N0_CAPTE</name>
<dbReference type="PANTHER" id="PTHR12480">
    <property type="entry name" value="ARGININE DEMETHYLASE AND LYSYL-HYDROXYLASE JMJD"/>
    <property type="match status" value="1"/>
</dbReference>
<dbReference type="OrthoDB" id="203487at2759"/>
<keyword evidence="1" id="KW-0812">Transmembrane</keyword>
<accession>R7U5N0</accession>
<gene>
    <name evidence="3" type="ORF">CAPTEDRAFT_225272</name>
</gene>
<reference evidence="3 5" key="2">
    <citation type="journal article" date="2013" name="Nature">
        <title>Insights into bilaterian evolution from three spiralian genomes.</title>
        <authorList>
            <person name="Simakov O."/>
            <person name="Marletaz F."/>
            <person name="Cho S.J."/>
            <person name="Edsinger-Gonzales E."/>
            <person name="Havlak P."/>
            <person name="Hellsten U."/>
            <person name="Kuo D.H."/>
            <person name="Larsson T."/>
            <person name="Lv J."/>
            <person name="Arendt D."/>
            <person name="Savage R."/>
            <person name="Osoegawa K."/>
            <person name="de Jong P."/>
            <person name="Grimwood J."/>
            <person name="Chapman J.A."/>
            <person name="Shapiro H."/>
            <person name="Aerts A."/>
            <person name="Otillar R.P."/>
            <person name="Terry A.Y."/>
            <person name="Boore J.L."/>
            <person name="Grigoriev I.V."/>
            <person name="Lindberg D.R."/>
            <person name="Seaver E.C."/>
            <person name="Weisblat D.A."/>
            <person name="Putnam N.H."/>
            <person name="Rokhsar D.S."/>
        </authorList>
    </citation>
    <scope>NUCLEOTIDE SEQUENCE</scope>
    <source>
        <strain evidence="3 5">I ESC-2004</strain>
    </source>
</reference>
<evidence type="ECO:0000256" key="1">
    <source>
        <dbReference type="SAM" id="Phobius"/>
    </source>
</evidence>
<dbReference type="SUPFAM" id="SSF51197">
    <property type="entry name" value="Clavaminate synthase-like"/>
    <property type="match status" value="1"/>
</dbReference>
<dbReference type="STRING" id="283909.R7U5N0"/>
<feature type="transmembrane region" description="Helical" evidence="1">
    <location>
        <begin position="64"/>
        <end position="82"/>
    </location>
</feature>
<dbReference type="EMBL" id="KB307920">
    <property type="protein sequence ID" value="ELT98450.1"/>
    <property type="molecule type" value="Genomic_DNA"/>
</dbReference>
<dbReference type="Pfam" id="PF13621">
    <property type="entry name" value="Cupin_8"/>
    <property type="match status" value="1"/>
</dbReference>
<dbReference type="InterPro" id="IPR003347">
    <property type="entry name" value="JmjC_dom"/>
</dbReference>
<dbReference type="EMBL" id="AMQN01002048">
    <property type="status" value="NOT_ANNOTATED_CDS"/>
    <property type="molecule type" value="Genomic_DNA"/>
</dbReference>
<feature type="domain" description="JmjC" evidence="2">
    <location>
        <begin position="253"/>
        <end position="414"/>
    </location>
</feature>
<dbReference type="Gene3D" id="2.60.120.650">
    <property type="entry name" value="Cupin"/>
    <property type="match status" value="1"/>
</dbReference>
<keyword evidence="1" id="KW-0472">Membrane</keyword>
<dbReference type="OMA" id="FPLECHK"/>
<organism evidence="3">
    <name type="scientific">Capitella teleta</name>
    <name type="common">Polychaete worm</name>
    <dbReference type="NCBI Taxonomy" id="283909"/>
    <lineage>
        <taxon>Eukaryota</taxon>
        <taxon>Metazoa</taxon>
        <taxon>Spiralia</taxon>
        <taxon>Lophotrochozoa</taxon>
        <taxon>Annelida</taxon>
        <taxon>Polychaeta</taxon>
        <taxon>Sedentaria</taxon>
        <taxon>Scolecida</taxon>
        <taxon>Capitellidae</taxon>
        <taxon>Capitella</taxon>
    </lineage>
</organism>
<sequence length="471" mass="54288">MHRQRWTKAFPLTVTRFCCCKLGYHFPHYMKACAMPTNKSKSPLDNVTQSDNQSDQDDEKPWRGILLFSVVASILLAVFYTFPKPSNRDRFHAPLASKFSADFKRISEERSLTGYTFSHSTRGIDRRSDLSLQEFYDVYDGKWPVLLTDVVTAWPASNWTSSDLIAKYGTQRVSIKAVDKDLDAAISQLLQMQLLSVEPQLRDIQPPTKQGSLSTAVSLTLPLERFRQHAHQPGRPTHWFYVEDELFIPMRPELKSQLWDSPFLKEDFFQVFPSSVRPWDAMLLWGTAFSRSSLHIDPYNWTGTNAVLSGRKRWKMFPPGQDHLLSVKDNQMSGFPLNCFKYNSPLDTFDPEDWQKLSGKIDSFEFDQLPGELLIIPPGWFHQAFNVEETLAVSGQLMNRNNYRIVLEEIMKTEVISRSSLPKNIDQMTVENQIKAVLSLLPQEVLDRGKSVTESVLRQMQHSSTEFENYL</sequence>
<dbReference type="EnsemblMetazoa" id="CapteT225272">
    <property type="protein sequence ID" value="CapteP225272"/>
    <property type="gene ID" value="CapteG225272"/>
</dbReference>
<dbReference type="GO" id="GO:0005634">
    <property type="term" value="C:nucleus"/>
    <property type="evidence" value="ECO:0007669"/>
    <property type="project" value="TreeGrafter"/>
</dbReference>
<evidence type="ECO:0000313" key="3">
    <source>
        <dbReference type="EMBL" id="ELT98450.1"/>
    </source>
</evidence>
<dbReference type="PROSITE" id="PS51184">
    <property type="entry name" value="JMJC"/>
    <property type="match status" value="1"/>
</dbReference>
<dbReference type="Proteomes" id="UP000014760">
    <property type="component" value="Unassembled WGS sequence"/>
</dbReference>
<dbReference type="AlphaFoldDB" id="R7U5N0"/>
<dbReference type="HOGENOM" id="CLU_051080_0_0_1"/>
<protein>
    <recommendedName>
        <fullName evidence="2">JmjC domain-containing protein</fullName>
    </recommendedName>
</protein>
<keyword evidence="5" id="KW-1185">Reference proteome</keyword>
<dbReference type="InterPro" id="IPR041667">
    <property type="entry name" value="Cupin_8"/>
</dbReference>
<evidence type="ECO:0000259" key="2">
    <source>
        <dbReference type="PROSITE" id="PS51184"/>
    </source>
</evidence>
<dbReference type="InterPro" id="IPR050910">
    <property type="entry name" value="JMJD6_ArgDemeth/LysHydrox"/>
</dbReference>
<evidence type="ECO:0000313" key="4">
    <source>
        <dbReference type="EnsemblMetazoa" id="CapteP225272"/>
    </source>
</evidence>
<reference evidence="4" key="3">
    <citation type="submission" date="2015-06" db="UniProtKB">
        <authorList>
            <consortium name="EnsemblMetazoa"/>
        </authorList>
    </citation>
    <scope>IDENTIFICATION</scope>
</reference>
<dbReference type="PANTHER" id="PTHR12480:SF21">
    <property type="entry name" value="JMJC DOMAIN-CONTAINING PROTEIN 8"/>
    <property type="match status" value="1"/>
</dbReference>
<evidence type="ECO:0000313" key="5">
    <source>
        <dbReference type="Proteomes" id="UP000014760"/>
    </source>
</evidence>
<keyword evidence="1" id="KW-1133">Transmembrane helix</keyword>
<proteinExistence type="predicted"/>
<dbReference type="SMART" id="SM00558">
    <property type="entry name" value="JmjC"/>
    <property type="match status" value="1"/>
</dbReference>
<dbReference type="GO" id="GO:0000987">
    <property type="term" value="F:cis-regulatory region sequence-specific DNA binding"/>
    <property type="evidence" value="ECO:0007669"/>
    <property type="project" value="TreeGrafter"/>
</dbReference>
<reference evidence="5" key="1">
    <citation type="submission" date="2012-12" db="EMBL/GenBank/DDBJ databases">
        <authorList>
            <person name="Hellsten U."/>
            <person name="Grimwood J."/>
            <person name="Chapman J.A."/>
            <person name="Shapiro H."/>
            <person name="Aerts A."/>
            <person name="Otillar R.P."/>
            <person name="Terry A.Y."/>
            <person name="Boore J.L."/>
            <person name="Simakov O."/>
            <person name="Marletaz F."/>
            <person name="Cho S.-J."/>
            <person name="Edsinger-Gonzales E."/>
            <person name="Havlak P."/>
            <person name="Kuo D.-H."/>
            <person name="Larsson T."/>
            <person name="Lv J."/>
            <person name="Arendt D."/>
            <person name="Savage R."/>
            <person name="Osoegawa K."/>
            <person name="de Jong P."/>
            <person name="Lindberg D.R."/>
            <person name="Seaver E.C."/>
            <person name="Weisblat D.A."/>
            <person name="Putnam N.H."/>
            <person name="Grigoriev I.V."/>
            <person name="Rokhsar D.S."/>
        </authorList>
    </citation>
    <scope>NUCLEOTIDE SEQUENCE</scope>
    <source>
        <strain evidence="5">I ESC-2004</strain>
    </source>
</reference>